<dbReference type="InterPro" id="IPR005818">
    <property type="entry name" value="Histone_H1/H5_H15"/>
</dbReference>
<dbReference type="EMBL" id="BEGY01000064">
    <property type="protein sequence ID" value="GAX81330.1"/>
    <property type="molecule type" value="Genomic_DNA"/>
</dbReference>
<evidence type="ECO:0000256" key="5">
    <source>
        <dbReference type="PROSITE-ProRule" id="PRU00277"/>
    </source>
</evidence>
<dbReference type="InterPro" id="IPR046357">
    <property type="entry name" value="PPIase_dom_sf"/>
</dbReference>
<evidence type="ECO:0000313" key="8">
    <source>
        <dbReference type="EMBL" id="GAX81330.1"/>
    </source>
</evidence>
<comment type="catalytic activity">
    <reaction evidence="1 5">
        <text>[protein]-peptidylproline (omega=180) = [protein]-peptidylproline (omega=0)</text>
        <dbReference type="Rhea" id="RHEA:16237"/>
        <dbReference type="Rhea" id="RHEA-COMP:10747"/>
        <dbReference type="Rhea" id="RHEA-COMP:10748"/>
        <dbReference type="ChEBI" id="CHEBI:83833"/>
        <dbReference type="ChEBI" id="CHEBI:83834"/>
        <dbReference type="EC" id="5.2.1.8"/>
    </reaction>
</comment>
<feature type="domain" description="PPIase FKBP-type" evidence="6">
    <location>
        <begin position="122"/>
        <end position="206"/>
    </location>
</feature>
<accession>A0A250XEW9</accession>
<dbReference type="SUPFAM" id="SSF46785">
    <property type="entry name" value="Winged helix' DNA-binding domain"/>
    <property type="match status" value="1"/>
</dbReference>
<dbReference type="FunFam" id="3.10.50.40:FF:000006">
    <property type="entry name" value="Peptidyl-prolyl cis-trans isomerase"/>
    <property type="match status" value="1"/>
</dbReference>
<dbReference type="SMART" id="SM00526">
    <property type="entry name" value="H15"/>
    <property type="match status" value="1"/>
</dbReference>
<gene>
    <name evidence="8" type="ORF">CEUSTIGMA_g8761.t1</name>
</gene>
<name>A0A250XEW9_9CHLO</name>
<proteinExistence type="predicted"/>
<dbReference type="InterPro" id="IPR036388">
    <property type="entry name" value="WH-like_DNA-bd_sf"/>
</dbReference>
<dbReference type="Pfam" id="PF00254">
    <property type="entry name" value="FKBP_C"/>
    <property type="match status" value="1"/>
</dbReference>
<dbReference type="GO" id="GO:0006334">
    <property type="term" value="P:nucleosome assembly"/>
    <property type="evidence" value="ECO:0007669"/>
    <property type="project" value="InterPro"/>
</dbReference>
<dbReference type="EC" id="5.2.1.8" evidence="2 5"/>
<dbReference type="PANTHER" id="PTHR45779">
    <property type="entry name" value="PEPTIDYLPROLYL ISOMERASE"/>
    <property type="match status" value="1"/>
</dbReference>
<keyword evidence="9" id="KW-1185">Reference proteome</keyword>
<dbReference type="GO" id="GO:0003755">
    <property type="term" value="F:peptidyl-prolyl cis-trans isomerase activity"/>
    <property type="evidence" value="ECO:0007669"/>
    <property type="project" value="UniProtKB-KW"/>
</dbReference>
<evidence type="ECO:0000256" key="1">
    <source>
        <dbReference type="ARBA" id="ARBA00000971"/>
    </source>
</evidence>
<dbReference type="GO" id="GO:0000786">
    <property type="term" value="C:nucleosome"/>
    <property type="evidence" value="ECO:0007669"/>
    <property type="project" value="InterPro"/>
</dbReference>
<feature type="domain" description="H15" evidence="7">
    <location>
        <begin position="20"/>
        <end position="92"/>
    </location>
</feature>
<evidence type="ECO:0000256" key="4">
    <source>
        <dbReference type="ARBA" id="ARBA00023235"/>
    </source>
</evidence>
<dbReference type="InterPro" id="IPR001179">
    <property type="entry name" value="PPIase_FKBP_dom"/>
</dbReference>
<dbReference type="Pfam" id="PF00538">
    <property type="entry name" value="Linker_histone"/>
    <property type="match status" value="1"/>
</dbReference>
<dbReference type="PANTHER" id="PTHR45779:SF7">
    <property type="entry name" value="PEPTIDYLPROLYL ISOMERASE"/>
    <property type="match status" value="1"/>
</dbReference>
<evidence type="ECO:0000259" key="6">
    <source>
        <dbReference type="PROSITE" id="PS50059"/>
    </source>
</evidence>
<dbReference type="Gene3D" id="3.10.50.40">
    <property type="match status" value="1"/>
</dbReference>
<protein>
    <recommendedName>
        <fullName evidence="2 5">peptidylprolyl isomerase</fullName>
        <ecNumber evidence="2 5">5.2.1.8</ecNumber>
    </recommendedName>
</protein>
<organism evidence="8 9">
    <name type="scientific">Chlamydomonas eustigma</name>
    <dbReference type="NCBI Taxonomy" id="1157962"/>
    <lineage>
        <taxon>Eukaryota</taxon>
        <taxon>Viridiplantae</taxon>
        <taxon>Chlorophyta</taxon>
        <taxon>core chlorophytes</taxon>
        <taxon>Chlorophyceae</taxon>
        <taxon>CS clade</taxon>
        <taxon>Chlamydomonadales</taxon>
        <taxon>Chlamydomonadaceae</taxon>
        <taxon>Chlamydomonas</taxon>
    </lineage>
</organism>
<dbReference type="InterPro" id="IPR036390">
    <property type="entry name" value="WH_DNA-bd_sf"/>
</dbReference>
<dbReference type="PROSITE" id="PS51504">
    <property type="entry name" value="H15"/>
    <property type="match status" value="1"/>
</dbReference>
<dbReference type="STRING" id="1157962.A0A250XEW9"/>
<dbReference type="Gene3D" id="1.10.10.10">
    <property type="entry name" value="Winged helix-like DNA-binding domain superfamily/Winged helix DNA-binding domain"/>
    <property type="match status" value="1"/>
</dbReference>
<evidence type="ECO:0000259" key="7">
    <source>
        <dbReference type="PROSITE" id="PS51504"/>
    </source>
</evidence>
<evidence type="ECO:0000256" key="3">
    <source>
        <dbReference type="ARBA" id="ARBA00023110"/>
    </source>
</evidence>
<dbReference type="InterPro" id="IPR044609">
    <property type="entry name" value="FKBP2/11"/>
</dbReference>
<evidence type="ECO:0000313" key="9">
    <source>
        <dbReference type="Proteomes" id="UP000232323"/>
    </source>
</evidence>
<reference evidence="8 9" key="1">
    <citation type="submission" date="2017-08" db="EMBL/GenBank/DDBJ databases">
        <title>Acidophilic green algal genome provides insights into adaptation to an acidic environment.</title>
        <authorList>
            <person name="Hirooka S."/>
            <person name="Hirose Y."/>
            <person name="Kanesaki Y."/>
            <person name="Higuchi S."/>
            <person name="Fujiwara T."/>
            <person name="Onuma R."/>
            <person name="Era A."/>
            <person name="Ohbayashi R."/>
            <person name="Uzuka A."/>
            <person name="Nozaki H."/>
            <person name="Yoshikawa H."/>
            <person name="Miyagishima S.Y."/>
        </authorList>
    </citation>
    <scope>NUCLEOTIDE SEQUENCE [LARGE SCALE GENOMIC DNA]</scope>
    <source>
        <strain evidence="8 9">NIES-2499</strain>
    </source>
</reference>
<dbReference type="PROSITE" id="PS50059">
    <property type="entry name" value="FKBP_PPIASE"/>
    <property type="match status" value="1"/>
</dbReference>
<evidence type="ECO:0000256" key="2">
    <source>
        <dbReference type="ARBA" id="ARBA00013194"/>
    </source>
</evidence>
<comment type="caution">
    <text evidence="8">The sequence shown here is derived from an EMBL/GenBank/DDBJ whole genome shotgun (WGS) entry which is preliminary data.</text>
</comment>
<dbReference type="OrthoDB" id="1902587at2759"/>
<dbReference type="SUPFAM" id="SSF54534">
    <property type="entry name" value="FKBP-like"/>
    <property type="match status" value="1"/>
</dbReference>
<sequence>MEETPEATVNAEPAVETEPAVLITIEIEEIVEAIKIQAQHKGSSRAALLKHFKGKLDLPSVEDLTVPLKKALDAGVKSGILTQDKQSFKVKGVEFPPPKDSTVISEVLQPPEDATSLPVKKGHSVEVAYEGRLLDGTAFDSADRFSFTVGGGEVIKGWDQGVLGMRVGEQRRLTIPPKLGYGKRGSAPEVPPDATIVFDVTLKNLITDD</sequence>
<dbReference type="Proteomes" id="UP000232323">
    <property type="component" value="Unassembled WGS sequence"/>
</dbReference>
<keyword evidence="3 5" id="KW-0697">Rotamase</keyword>
<dbReference type="GO" id="GO:0003677">
    <property type="term" value="F:DNA binding"/>
    <property type="evidence" value="ECO:0007669"/>
    <property type="project" value="InterPro"/>
</dbReference>
<dbReference type="AlphaFoldDB" id="A0A250XEW9"/>
<keyword evidence="4 5" id="KW-0413">Isomerase</keyword>